<dbReference type="GO" id="GO:0035556">
    <property type="term" value="P:intracellular signal transduction"/>
    <property type="evidence" value="ECO:0007669"/>
    <property type="project" value="TreeGrafter"/>
</dbReference>
<evidence type="ECO:0000313" key="6">
    <source>
        <dbReference type="Proteomes" id="UP000002226"/>
    </source>
</evidence>
<organism evidence="5 6">
    <name type="scientific">Toxoplasma gondii (strain ATCC 50861 / VEG)</name>
    <dbReference type="NCBI Taxonomy" id="432359"/>
    <lineage>
        <taxon>Eukaryota</taxon>
        <taxon>Sar</taxon>
        <taxon>Alveolata</taxon>
        <taxon>Apicomplexa</taxon>
        <taxon>Conoidasida</taxon>
        <taxon>Coccidia</taxon>
        <taxon>Eucoccidiorida</taxon>
        <taxon>Eimeriorina</taxon>
        <taxon>Sarcocystidae</taxon>
        <taxon>Toxoplasma</taxon>
    </lineage>
</organism>
<dbReference type="Proteomes" id="UP000002226">
    <property type="component" value="Unassembled WGS sequence"/>
</dbReference>
<dbReference type="OrthoDB" id="346916at2759"/>
<dbReference type="SUPFAM" id="SSF56112">
    <property type="entry name" value="Protein kinase-like (PK-like)"/>
    <property type="match status" value="1"/>
</dbReference>
<feature type="region of interest" description="Disordered" evidence="3">
    <location>
        <begin position="1"/>
        <end position="52"/>
    </location>
</feature>
<evidence type="ECO:0000313" key="5">
    <source>
        <dbReference type="EMBL" id="ESS31522.1"/>
    </source>
</evidence>
<feature type="domain" description="Protein kinase" evidence="4">
    <location>
        <begin position="126"/>
        <end position="449"/>
    </location>
</feature>
<sequence length="538" mass="58387">MLAAAVKPHAGYTDSGPRTSSREMNDTGSWATERSGALPRFRTTGEQLSEGASVREDLAPGIRGVLTKKGARARTTKRHELVSVTSEEHYWNQGIADHKGQTAPPVAASSSFMQSPSSLATPVVLNAPVDFHGQGDITAAVRSRPLVTAGLSRHQIEAKNDLNKVQADTASAPERVAAKISVRNLNSLRDASASERQQVLDQTPERFVSSEGAVRNLLPGVTPETALEHGILLPLDICRVTNLPSGFRAGPDYKMFPRVALFPVPTCDLFLVGRSRLSRAAKLHLTRQLVVSVAWLHRHGVAHNDLKLENVFPSEEGKAVIGDLGFGVQIGTSARLKYTAAYLDPHAAEECLNNQVETVANEGTGAWALGTLVFVIWCRSYPVVSREQACLSTRDLRDRLVTMAKTTKPTPSSHHCQELPSPVKDLIAGFLQWSREARRLPGDDVDEFLAATLLLQSQKQRPPQRVCDTDNCHIQITATVIPKTNHCVHHSDNRQVGAAQSTFSSTKSAEDLLASVARSDLQSCGLRGLYPSDDHSSP</sequence>
<evidence type="ECO:0000259" key="4">
    <source>
        <dbReference type="PROSITE" id="PS50011"/>
    </source>
</evidence>
<dbReference type="Gene3D" id="1.10.510.10">
    <property type="entry name" value="Transferase(Phosphotransferase) domain 1"/>
    <property type="match status" value="1"/>
</dbReference>
<dbReference type="PANTHER" id="PTHR24346:SF30">
    <property type="entry name" value="MATERNAL EMBRYONIC LEUCINE ZIPPER KINASE"/>
    <property type="match status" value="1"/>
</dbReference>
<dbReference type="GO" id="GO:0005737">
    <property type="term" value="C:cytoplasm"/>
    <property type="evidence" value="ECO:0007669"/>
    <property type="project" value="TreeGrafter"/>
</dbReference>
<dbReference type="STRING" id="432359.V4ZGQ0"/>
<keyword evidence="6" id="KW-1185">Reference proteome</keyword>
<dbReference type="GO" id="GO:0005524">
    <property type="term" value="F:ATP binding"/>
    <property type="evidence" value="ECO:0007669"/>
    <property type="project" value="UniProtKB-KW"/>
</dbReference>
<dbReference type="PROSITE" id="PS50011">
    <property type="entry name" value="PROTEIN_KINASE_DOM"/>
    <property type="match status" value="1"/>
</dbReference>
<reference evidence="5" key="1">
    <citation type="submission" date="2007-03" db="EMBL/GenBank/DDBJ databases">
        <authorList>
            <person name="Paulsen I."/>
        </authorList>
    </citation>
    <scope>NUCLEOTIDE SEQUENCE</scope>
    <source>
        <strain evidence="5">VEG</strain>
    </source>
</reference>
<dbReference type="Pfam" id="PF00069">
    <property type="entry name" value="Pkinase"/>
    <property type="match status" value="1"/>
</dbReference>
<comment type="caution">
    <text evidence="5">The sequence shown here is derived from an EMBL/GenBank/DDBJ whole genome shotgun (WGS) entry which is preliminary data.</text>
</comment>
<dbReference type="AlphaFoldDB" id="V4ZGQ0"/>
<dbReference type="SMART" id="SM00220">
    <property type="entry name" value="S_TKc"/>
    <property type="match status" value="1"/>
</dbReference>
<evidence type="ECO:0000256" key="3">
    <source>
        <dbReference type="SAM" id="MobiDB-lite"/>
    </source>
</evidence>
<accession>V4ZGQ0</accession>
<keyword evidence="5" id="KW-0418">Kinase</keyword>
<dbReference type="EMBL" id="AAYL02000174">
    <property type="protein sequence ID" value="ESS31522.1"/>
    <property type="molecule type" value="Genomic_DNA"/>
</dbReference>
<dbReference type="OMA" id="IADHEEQ"/>
<evidence type="ECO:0000256" key="2">
    <source>
        <dbReference type="ARBA" id="ARBA00022840"/>
    </source>
</evidence>
<protein>
    <submittedName>
        <fullName evidence="5">Protein kinase domain protein</fullName>
    </submittedName>
</protein>
<keyword evidence="1" id="KW-0547">Nucleotide-binding</keyword>
<proteinExistence type="predicted"/>
<evidence type="ECO:0000256" key="1">
    <source>
        <dbReference type="ARBA" id="ARBA00022741"/>
    </source>
</evidence>
<name>V4ZGQ0_TOXGV</name>
<keyword evidence="2" id="KW-0067">ATP-binding</keyword>
<dbReference type="InterPro" id="IPR011009">
    <property type="entry name" value="Kinase-like_dom_sf"/>
</dbReference>
<dbReference type="GO" id="GO:0004674">
    <property type="term" value="F:protein serine/threonine kinase activity"/>
    <property type="evidence" value="ECO:0007669"/>
    <property type="project" value="TreeGrafter"/>
</dbReference>
<dbReference type="PANTHER" id="PTHR24346">
    <property type="entry name" value="MAP/MICROTUBULE AFFINITY-REGULATING KINASE"/>
    <property type="match status" value="1"/>
</dbReference>
<gene>
    <name evidence="5" type="ORF">TGVEG_322120</name>
</gene>
<dbReference type="VEuPathDB" id="ToxoDB:TGVEG_322120"/>
<dbReference type="InterPro" id="IPR000719">
    <property type="entry name" value="Prot_kinase_dom"/>
</dbReference>
<keyword evidence="5" id="KW-0808">Transferase</keyword>